<keyword evidence="7" id="KW-1185">Reference proteome</keyword>
<evidence type="ECO:0000313" key="7">
    <source>
        <dbReference type="Proteomes" id="UP001196413"/>
    </source>
</evidence>
<reference evidence="6" key="1">
    <citation type="submission" date="2021-06" db="EMBL/GenBank/DDBJ databases">
        <title>Parelaphostrongylus tenuis whole genome reference sequence.</title>
        <authorList>
            <person name="Garwood T.J."/>
            <person name="Larsen P.A."/>
            <person name="Fountain-Jones N.M."/>
            <person name="Garbe J.R."/>
            <person name="Macchietto M.G."/>
            <person name="Kania S.A."/>
            <person name="Gerhold R.W."/>
            <person name="Richards J.E."/>
            <person name="Wolf T.M."/>
        </authorList>
    </citation>
    <scope>NUCLEOTIDE SEQUENCE</scope>
    <source>
        <strain evidence="6">MNPRO001-30</strain>
        <tissue evidence="6">Meninges</tissue>
    </source>
</reference>
<organism evidence="6 7">
    <name type="scientific">Parelaphostrongylus tenuis</name>
    <name type="common">Meningeal worm</name>
    <dbReference type="NCBI Taxonomy" id="148309"/>
    <lineage>
        <taxon>Eukaryota</taxon>
        <taxon>Metazoa</taxon>
        <taxon>Ecdysozoa</taxon>
        <taxon>Nematoda</taxon>
        <taxon>Chromadorea</taxon>
        <taxon>Rhabditida</taxon>
        <taxon>Rhabditina</taxon>
        <taxon>Rhabditomorpha</taxon>
        <taxon>Strongyloidea</taxon>
        <taxon>Metastrongylidae</taxon>
        <taxon>Parelaphostrongylus</taxon>
    </lineage>
</organism>
<comment type="caution">
    <text evidence="6">The sequence shown here is derived from an EMBL/GenBank/DDBJ whole genome shotgun (WGS) entry which is preliminary data.</text>
</comment>
<proteinExistence type="predicted"/>
<dbReference type="EMBL" id="JAHQIW010005007">
    <property type="protein sequence ID" value="KAJ1364594.1"/>
    <property type="molecule type" value="Genomic_DNA"/>
</dbReference>
<gene>
    <name evidence="6" type="ORF">KIN20_024716</name>
</gene>
<dbReference type="InterPro" id="IPR052612">
    <property type="entry name" value="ANP_Clearance_Receptor"/>
</dbReference>
<dbReference type="Gene3D" id="3.40.50.2300">
    <property type="match status" value="1"/>
</dbReference>
<dbReference type="GO" id="GO:0017046">
    <property type="term" value="F:peptide hormone binding"/>
    <property type="evidence" value="ECO:0007669"/>
    <property type="project" value="TreeGrafter"/>
</dbReference>
<evidence type="ECO:0000256" key="4">
    <source>
        <dbReference type="ARBA" id="ARBA00023136"/>
    </source>
</evidence>
<dbReference type="PANTHER" id="PTHR44755">
    <property type="entry name" value="NATRIURETIC PEPTIDE RECEPTOR 3-RELATED"/>
    <property type="match status" value="1"/>
</dbReference>
<evidence type="ECO:0000256" key="3">
    <source>
        <dbReference type="ARBA" id="ARBA00022989"/>
    </source>
</evidence>
<dbReference type="GO" id="GO:0007165">
    <property type="term" value="P:signal transduction"/>
    <property type="evidence" value="ECO:0007669"/>
    <property type="project" value="TreeGrafter"/>
</dbReference>
<keyword evidence="2" id="KW-0812">Transmembrane</keyword>
<dbReference type="Pfam" id="PF01094">
    <property type="entry name" value="ANF_receptor"/>
    <property type="match status" value="1"/>
</dbReference>
<dbReference type="InterPro" id="IPR001828">
    <property type="entry name" value="ANF_lig-bd_rcpt"/>
</dbReference>
<dbReference type="SUPFAM" id="SSF53822">
    <property type="entry name" value="Periplasmic binding protein-like I"/>
    <property type="match status" value="1"/>
</dbReference>
<dbReference type="PANTHER" id="PTHR44755:SF8">
    <property type="entry name" value="RECEPTOR LIGAND BINDING REGION DOMAIN-CONTAINING PROTEIN"/>
    <property type="match status" value="1"/>
</dbReference>
<feature type="domain" description="Receptor ligand binding region" evidence="5">
    <location>
        <begin position="35"/>
        <end position="186"/>
    </location>
</feature>
<comment type="subcellular location">
    <subcellularLocation>
        <location evidence="1">Membrane</location>
    </subcellularLocation>
</comment>
<dbReference type="Proteomes" id="UP001196413">
    <property type="component" value="Unassembled WGS sequence"/>
</dbReference>
<evidence type="ECO:0000256" key="1">
    <source>
        <dbReference type="ARBA" id="ARBA00004370"/>
    </source>
</evidence>
<dbReference type="GO" id="GO:0016020">
    <property type="term" value="C:membrane"/>
    <property type="evidence" value="ECO:0007669"/>
    <property type="project" value="UniProtKB-SubCell"/>
</dbReference>
<dbReference type="InterPro" id="IPR028082">
    <property type="entry name" value="Peripla_BP_I"/>
</dbReference>
<evidence type="ECO:0000259" key="5">
    <source>
        <dbReference type="Pfam" id="PF01094"/>
    </source>
</evidence>
<accession>A0AAD5NBC9</accession>
<protein>
    <recommendedName>
        <fullName evidence="5">Receptor ligand binding region domain-containing protein</fullName>
    </recommendedName>
</protein>
<keyword evidence="4" id="KW-0472">Membrane</keyword>
<evidence type="ECO:0000256" key="2">
    <source>
        <dbReference type="ARBA" id="ARBA00022692"/>
    </source>
</evidence>
<name>A0AAD5NBC9_PARTN</name>
<evidence type="ECO:0000313" key="6">
    <source>
        <dbReference type="EMBL" id="KAJ1364594.1"/>
    </source>
</evidence>
<keyword evidence="3" id="KW-1133">Transmembrane helix</keyword>
<dbReference type="AlphaFoldDB" id="A0AAD5NBC9"/>
<sequence length="331" mass="36668">MSRKNASEAEWKIHGGWGEDAIAERVAKKFIYDFDECDERIAAGITISMSANDNVDVIIGPTCNAATFVSAVISGYFNKPLLTWGLSTLSEFDNNERFPMVCSMAVHSLSLSRALLRLLRNFEWNQFAFVFSKHGKNQLCSTLEDDIQTVTTLTHGEFTINYFAEITAMSSEAIKDVLRKVARRARTCGACGAVVRGALRRTRGQWFDLALMAHQAHSSLRVAIVCLAEDLGHKRKFMLAAHDAGLINSEFVYIFAAPSAKGFNVLKESVQCFNKTSQTSHSKEDQGTFDELDKIEVLSHPTYGPNAAPSDYGLDTFIGTPPARTLIETYN</sequence>
<dbReference type="GO" id="GO:0038023">
    <property type="term" value="F:signaling receptor activity"/>
    <property type="evidence" value="ECO:0007669"/>
    <property type="project" value="TreeGrafter"/>
</dbReference>